<feature type="compositionally biased region" description="Basic residues" evidence="1">
    <location>
        <begin position="73"/>
        <end position="83"/>
    </location>
</feature>
<name>A0ABD0LDC1_9CAEN</name>
<comment type="caution">
    <text evidence="2">The sequence shown here is derived from an EMBL/GenBank/DDBJ whole genome shotgun (WGS) entry which is preliminary data.</text>
</comment>
<dbReference type="AlphaFoldDB" id="A0ABD0LDC1"/>
<keyword evidence="3" id="KW-1185">Reference proteome</keyword>
<dbReference type="EMBL" id="JACVVK020000059">
    <property type="protein sequence ID" value="KAK7497323.1"/>
    <property type="molecule type" value="Genomic_DNA"/>
</dbReference>
<feature type="region of interest" description="Disordered" evidence="1">
    <location>
        <begin position="27"/>
        <end position="83"/>
    </location>
</feature>
<accession>A0ABD0LDC1</accession>
<evidence type="ECO:0000313" key="3">
    <source>
        <dbReference type="Proteomes" id="UP001519460"/>
    </source>
</evidence>
<gene>
    <name evidence="2" type="ORF">BaRGS_00011367</name>
</gene>
<protein>
    <submittedName>
        <fullName evidence="2">Uncharacterized protein</fullName>
    </submittedName>
</protein>
<organism evidence="2 3">
    <name type="scientific">Batillaria attramentaria</name>
    <dbReference type="NCBI Taxonomy" id="370345"/>
    <lineage>
        <taxon>Eukaryota</taxon>
        <taxon>Metazoa</taxon>
        <taxon>Spiralia</taxon>
        <taxon>Lophotrochozoa</taxon>
        <taxon>Mollusca</taxon>
        <taxon>Gastropoda</taxon>
        <taxon>Caenogastropoda</taxon>
        <taxon>Sorbeoconcha</taxon>
        <taxon>Cerithioidea</taxon>
        <taxon>Batillariidae</taxon>
        <taxon>Batillaria</taxon>
    </lineage>
</organism>
<evidence type="ECO:0000313" key="2">
    <source>
        <dbReference type="EMBL" id="KAK7497323.1"/>
    </source>
</evidence>
<reference evidence="2 3" key="1">
    <citation type="journal article" date="2023" name="Sci. Data">
        <title>Genome assembly of the Korean intertidal mud-creeper Batillaria attramentaria.</title>
        <authorList>
            <person name="Patra A.K."/>
            <person name="Ho P.T."/>
            <person name="Jun S."/>
            <person name="Lee S.J."/>
            <person name="Kim Y."/>
            <person name="Won Y.J."/>
        </authorList>
    </citation>
    <scope>NUCLEOTIDE SEQUENCE [LARGE SCALE GENOMIC DNA]</scope>
    <source>
        <strain evidence="2">Wonlab-2016</strain>
    </source>
</reference>
<feature type="compositionally biased region" description="Polar residues" evidence="1">
    <location>
        <begin position="36"/>
        <end position="53"/>
    </location>
</feature>
<proteinExistence type="predicted"/>
<evidence type="ECO:0000256" key="1">
    <source>
        <dbReference type="SAM" id="MobiDB-lite"/>
    </source>
</evidence>
<dbReference type="Proteomes" id="UP001519460">
    <property type="component" value="Unassembled WGS sequence"/>
</dbReference>
<sequence>MLVHCPVTAGGTAHVQPLHVYPQLHNLDGTKGHVKQPTSQPFTRSVMPNNSLSFRKRSRAQKTKTYNREMKCKQKPARKNRKQ</sequence>